<evidence type="ECO:0000313" key="1">
    <source>
        <dbReference type="EMBL" id="QHU34850.1"/>
    </source>
</evidence>
<protein>
    <submittedName>
        <fullName evidence="1">Uncharacterized protein</fullName>
    </submittedName>
</protein>
<reference evidence="1" key="1">
    <citation type="journal article" date="2020" name="Nature">
        <title>Giant virus diversity and host interactions through global metagenomics.</title>
        <authorList>
            <person name="Schulz F."/>
            <person name="Roux S."/>
            <person name="Paez-Espino D."/>
            <person name="Jungbluth S."/>
            <person name="Walsh D.A."/>
            <person name="Denef V.J."/>
            <person name="McMahon K.D."/>
            <person name="Konstantinidis K.T."/>
            <person name="Eloe-Fadrosh E.A."/>
            <person name="Kyrpides N.C."/>
            <person name="Woyke T."/>
        </authorList>
    </citation>
    <scope>NUCLEOTIDE SEQUENCE</scope>
    <source>
        <strain evidence="1">GVMAG-S-1017244-22</strain>
    </source>
</reference>
<dbReference type="AlphaFoldDB" id="A0A6C0LWV2"/>
<organism evidence="1">
    <name type="scientific">viral metagenome</name>
    <dbReference type="NCBI Taxonomy" id="1070528"/>
    <lineage>
        <taxon>unclassified sequences</taxon>
        <taxon>metagenomes</taxon>
        <taxon>organismal metagenomes</taxon>
    </lineage>
</organism>
<sequence length="352" mass="42187">MVLTSILNDKPLLLEDNNRFPDDITIKINNIICDEYIRKKYIILEHNFIKNIIGMFLNDKKLSKFIYYLGYQTYYFSYIFPHDSNLSSGFGVYGEKLTNFTWGDFETDISYEDFKNIDIDSKEQYILNIPREEIFANESISTNNTEYDFYIYDVNIYSQKLTLNESVWILKYFSYNDINILKNNLDIVIDINDDTYDNIYDYDNNEFANIWNLFNRGFVKLNIFKIIYIYCYNTDIDDKIQKYYNFIGGKGTHNIKIDYSKLFHKTCFNFIKYFNKKIKKASDDRMVISYLYAIYSNDDGNGNINFNEDHELYENKAYDLLYDNDLLKIKNKDSITDVLLDILDLLYKLYLQ</sequence>
<dbReference type="EMBL" id="MN740581">
    <property type="protein sequence ID" value="QHU34850.1"/>
    <property type="molecule type" value="Genomic_DNA"/>
</dbReference>
<accession>A0A6C0LWV2</accession>
<proteinExistence type="predicted"/>
<name>A0A6C0LWV2_9ZZZZ</name>